<keyword evidence="3" id="KW-1185">Reference proteome</keyword>
<evidence type="ECO:0008006" key="4">
    <source>
        <dbReference type="Google" id="ProtNLM"/>
    </source>
</evidence>
<keyword evidence="1" id="KW-0472">Membrane</keyword>
<organism evidence="2 3">
    <name type="scientific">Pseudoalteromonas peptidolytica F12-50-A1</name>
    <dbReference type="NCBI Taxonomy" id="1315280"/>
    <lineage>
        <taxon>Bacteria</taxon>
        <taxon>Pseudomonadati</taxon>
        <taxon>Pseudomonadota</taxon>
        <taxon>Gammaproteobacteria</taxon>
        <taxon>Alteromonadales</taxon>
        <taxon>Pseudoalteromonadaceae</taxon>
        <taxon>Pseudoalteromonas</taxon>
    </lineage>
</organism>
<dbReference type="AlphaFoldDB" id="A0A8I0MZT6"/>
<reference evidence="2 3" key="1">
    <citation type="submission" date="2015-06" db="EMBL/GenBank/DDBJ databases">
        <title>Genome sequence of Pseudoalteromonas peptidolytica.</title>
        <authorList>
            <person name="Xie B.-B."/>
            <person name="Rong J.-C."/>
            <person name="Qin Q.-L."/>
            <person name="Zhang Y.-Z."/>
        </authorList>
    </citation>
    <scope>NUCLEOTIDE SEQUENCE [LARGE SCALE GENOMIC DNA]</scope>
    <source>
        <strain evidence="2 3">F12-50-A1</strain>
    </source>
</reference>
<comment type="caution">
    <text evidence="2">The sequence shown here is derived from an EMBL/GenBank/DDBJ whole genome shotgun (WGS) entry which is preliminary data.</text>
</comment>
<dbReference type="EMBL" id="AQHF01000034">
    <property type="protein sequence ID" value="MBE0348488.1"/>
    <property type="molecule type" value="Genomic_DNA"/>
</dbReference>
<feature type="transmembrane region" description="Helical" evidence="1">
    <location>
        <begin position="82"/>
        <end position="102"/>
    </location>
</feature>
<proteinExistence type="predicted"/>
<keyword evidence="1" id="KW-1133">Transmembrane helix</keyword>
<name>A0A8I0MZT6_9GAMM</name>
<accession>A0A8I0MZT6</accession>
<evidence type="ECO:0000313" key="2">
    <source>
        <dbReference type="EMBL" id="MBE0348488.1"/>
    </source>
</evidence>
<gene>
    <name evidence="2" type="ORF">PPEP_b0243</name>
</gene>
<protein>
    <recommendedName>
        <fullName evidence="4">DUF3379 domain-containing protein</fullName>
    </recommendedName>
</protein>
<keyword evidence="1" id="KW-0812">Transmembrane</keyword>
<dbReference type="Pfam" id="PF11859">
    <property type="entry name" value="DUF3379"/>
    <property type="match status" value="1"/>
</dbReference>
<dbReference type="RefSeq" id="WP_125252787.1">
    <property type="nucleotide sequence ID" value="NZ_AQHF01000034.1"/>
</dbReference>
<dbReference type="InterPro" id="IPR021806">
    <property type="entry name" value="DUF3379"/>
</dbReference>
<dbReference type="Proteomes" id="UP000660708">
    <property type="component" value="Unassembled WGS sequence"/>
</dbReference>
<sequence>MDELEFRRRLVADPQDEEVAKYASQQPELQAQLEDMRDFDKFLSHSLDIDVPDGLAERIIAKQQLLEEEHDKVTHVSWFRRISAPLAVAASMLFAAVIFYYGGLAHPTDTAEHALAHVYYEQNALEKQESVPLQTVNEKLAMLGGKFDTLPGKIVYATFCNFKGQKSLHLVMQSEFGPLTVFVVPADQQSTQDQKDNFSDSRFEGLIAHHEKANTILVANRGAPLERFQTEVNNSLRWL</sequence>
<evidence type="ECO:0000313" key="3">
    <source>
        <dbReference type="Proteomes" id="UP000660708"/>
    </source>
</evidence>
<evidence type="ECO:0000256" key="1">
    <source>
        <dbReference type="SAM" id="Phobius"/>
    </source>
</evidence>